<dbReference type="Proteomes" id="UP000076079">
    <property type="component" value="Chromosome"/>
</dbReference>
<reference evidence="4" key="2">
    <citation type="submission" date="2016-04" db="EMBL/GenBank/DDBJ databases">
        <title>First Complete Genome Sequence of a Subdivision 6 Acidobacterium.</title>
        <authorList>
            <person name="Huang S."/>
            <person name="Vieira S."/>
            <person name="Bunk B."/>
            <person name="Riedel T."/>
            <person name="Sproeer C."/>
            <person name="Overmann J."/>
        </authorList>
    </citation>
    <scope>NUCLEOTIDE SEQUENCE [LARGE SCALE GENOMIC DNA]</scope>
    <source>
        <strain evidence="4">DSM 100886 HEG_-6_39</strain>
    </source>
</reference>
<organism evidence="3 4">
    <name type="scientific">Luteitalea pratensis</name>
    <dbReference type="NCBI Taxonomy" id="1855912"/>
    <lineage>
        <taxon>Bacteria</taxon>
        <taxon>Pseudomonadati</taxon>
        <taxon>Acidobacteriota</taxon>
        <taxon>Vicinamibacteria</taxon>
        <taxon>Vicinamibacterales</taxon>
        <taxon>Vicinamibacteraceae</taxon>
        <taxon>Luteitalea</taxon>
    </lineage>
</organism>
<dbReference type="Pfam" id="PF13561">
    <property type="entry name" value="adh_short_C2"/>
    <property type="match status" value="1"/>
</dbReference>
<dbReference type="AlphaFoldDB" id="A0A143PH55"/>
<dbReference type="SUPFAM" id="SSF51735">
    <property type="entry name" value="NAD(P)-binding Rossmann-fold domains"/>
    <property type="match status" value="1"/>
</dbReference>
<sequence>MQTGRLDGLSVVVVGGTSGMGLSSALACLREGAQVTVAGRDDIHAANAAERLGPETPCVLGDATDAELAPRVFAAALERFGRVDGVFHVAGGSGRRFGDGRLDQLSDEGWQQTIDLNLTTLFHTNRAAVRYFLGAAHGGSIVNMASVLAFAPASAHFGTHAYAAAKAAVIGLTTSCAACYASRDIRFNVVAPALVDTPMARRAVGDPEISAYIAHRQPLDGGRAARPDDVDGAVVFLLSHEARFVTGQVLAVDGGWCVSA</sequence>
<dbReference type="PANTHER" id="PTHR43477:SF1">
    <property type="entry name" value="DIHYDROANTICAPSIN 7-DEHYDROGENASE"/>
    <property type="match status" value="1"/>
</dbReference>
<dbReference type="CDD" id="cd05233">
    <property type="entry name" value="SDR_c"/>
    <property type="match status" value="1"/>
</dbReference>
<dbReference type="InterPro" id="IPR036291">
    <property type="entry name" value="NAD(P)-bd_dom_sf"/>
</dbReference>
<evidence type="ECO:0000313" key="3">
    <source>
        <dbReference type="EMBL" id="AMY07089.1"/>
    </source>
</evidence>
<evidence type="ECO:0000313" key="4">
    <source>
        <dbReference type="Proteomes" id="UP000076079"/>
    </source>
</evidence>
<dbReference type="STRING" id="1855912.LuPra_00256"/>
<evidence type="ECO:0000256" key="1">
    <source>
        <dbReference type="ARBA" id="ARBA00006484"/>
    </source>
</evidence>
<dbReference type="Gene3D" id="3.40.50.720">
    <property type="entry name" value="NAD(P)-binding Rossmann-like Domain"/>
    <property type="match status" value="1"/>
</dbReference>
<dbReference type="InterPro" id="IPR002347">
    <property type="entry name" value="SDR_fam"/>
</dbReference>
<evidence type="ECO:0000256" key="2">
    <source>
        <dbReference type="ARBA" id="ARBA00023002"/>
    </source>
</evidence>
<proteinExistence type="inferred from homology"/>
<comment type="similarity">
    <text evidence="1">Belongs to the short-chain dehydrogenases/reductases (SDR) family.</text>
</comment>
<dbReference type="PROSITE" id="PS51257">
    <property type="entry name" value="PROKAR_LIPOPROTEIN"/>
    <property type="match status" value="1"/>
</dbReference>
<keyword evidence="4" id="KW-1185">Reference proteome</keyword>
<dbReference type="EMBL" id="CP015136">
    <property type="protein sequence ID" value="AMY07089.1"/>
    <property type="molecule type" value="Genomic_DNA"/>
</dbReference>
<dbReference type="KEGG" id="abac:LuPra_00256"/>
<protein>
    <submittedName>
        <fullName evidence="3">Glucose 1-dehydrogenase B</fullName>
        <ecNumber evidence="3">1.1.1.47</ecNumber>
    </submittedName>
</protein>
<name>A0A143PH55_LUTPR</name>
<accession>A0A143PH55</accession>
<dbReference type="InterPro" id="IPR051122">
    <property type="entry name" value="SDR_DHRS6-like"/>
</dbReference>
<reference evidence="3 4" key="1">
    <citation type="journal article" date="2016" name="Genome Announc.">
        <title>First Complete Genome Sequence of a Subdivision 6 Acidobacterium Strain.</title>
        <authorList>
            <person name="Huang S."/>
            <person name="Vieira S."/>
            <person name="Bunk B."/>
            <person name="Riedel T."/>
            <person name="Sproer C."/>
            <person name="Overmann J."/>
        </authorList>
    </citation>
    <scope>NUCLEOTIDE SEQUENCE [LARGE SCALE GENOMIC DNA]</scope>
    <source>
        <strain evidence="4">DSM 100886 HEG_-6_39</strain>
    </source>
</reference>
<dbReference type="OrthoDB" id="9803333at2"/>
<dbReference type="RefSeq" id="WP_110169088.1">
    <property type="nucleotide sequence ID" value="NZ_CP015136.1"/>
</dbReference>
<dbReference type="PRINTS" id="PR00081">
    <property type="entry name" value="GDHRDH"/>
</dbReference>
<dbReference type="PRINTS" id="PR00080">
    <property type="entry name" value="SDRFAMILY"/>
</dbReference>
<dbReference type="EC" id="1.1.1.47" evidence="3"/>
<gene>
    <name evidence="3" type="primary">gdhB_1</name>
    <name evidence="3" type="ORF">LuPra_00256</name>
</gene>
<dbReference type="FunFam" id="3.40.50.720:FF:000084">
    <property type="entry name" value="Short-chain dehydrogenase reductase"/>
    <property type="match status" value="1"/>
</dbReference>
<dbReference type="PANTHER" id="PTHR43477">
    <property type="entry name" value="DIHYDROANTICAPSIN 7-DEHYDROGENASE"/>
    <property type="match status" value="1"/>
</dbReference>
<dbReference type="GO" id="GO:0047936">
    <property type="term" value="F:glucose 1-dehydrogenase [NAD(P)+] activity"/>
    <property type="evidence" value="ECO:0007669"/>
    <property type="project" value="UniProtKB-EC"/>
</dbReference>
<keyword evidence="2 3" id="KW-0560">Oxidoreductase</keyword>